<gene>
    <name evidence="2" type="ORF">ACFQJ6_23100</name>
</gene>
<evidence type="ECO:0000313" key="3">
    <source>
        <dbReference type="Proteomes" id="UP001596407"/>
    </source>
</evidence>
<proteinExistence type="predicted"/>
<keyword evidence="3" id="KW-1185">Reference proteome</keyword>
<dbReference type="RefSeq" id="WP_382210358.1">
    <property type="nucleotide sequence ID" value="NZ_JBHSZH010000005.1"/>
</dbReference>
<protein>
    <submittedName>
        <fullName evidence="2">Uncharacterized protein</fullName>
    </submittedName>
</protein>
<feature type="region of interest" description="Disordered" evidence="1">
    <location>
        <begin position="1"/>
        <end position="41"/>
    </location>
</feature>
<accession>A0ABD5WPZ2</accession>
<reference evidence="2 3" key="1">
    <citation type="journal article" date="2019" name="Int. J. Syst. Evol. Microbiol.">
        <title>The Global Catalogue of Microorganisms (GCM) 10K type strain sequencing project: providing services to taxonomists for standard genome sequencing and annotation.</title>
        <authorList>
            <consortium name="The Broad Institute Genomics Platform"/>
            <consortium name="The Broad Institute Genome Sequencing Center for Infectious Disease"/>
            <person name="Wu L."/>
            <person name="Ma J."/>
        </authorList>
    </citation>
    <scope>NUCLEOTIDE SEQUENCE [LARGE SCALE GENOMIC DNA]</scope>
    <source>
        <strain evidence="2 3">DT72</strain>
    </source>
</reference>
<feature type="compositionally biased region" description="Basic and acidic residues" evidence="1">
    <location>
        <begin position="21"/>
        <end position="41"/>
    </location>
</feature>
<dbReference type="AlphaFoldDB" id="A0ABD5WPZ2"/>
<feature type="compositionally biased region" description="Polar residues" evidence="1">
    <location>
        <begin position="8"/>
        <end position="20"/>
    </location>
</feature>
<name>A0ABD5WPZ2_9EURY</name>
<evidence type="ECO:0000256" key="1">
    <source>
        <dbReference type="SAM" id="MobiDB-lite"/>
    </source>
</evidence>
<sequence length="41" mass="4592">MSDDDSSDAAQENKTQNPRANSEKVELSEKVARRTIEKGKK</sequence>
<comment type="caution">
    <text evidence="2">The sequence shown here is derived from an EMBL/GenBank/DDBJ whole genome shotgun (WGS) entry which is preliminary data.</text>
</comment>
<evidence type="ECO:0000313" key="2">
    <source>
        <dbReference type="EMBL" id="MFC7082534.1"/>
    </source>
</evidence>
<dbReference type="Proteomes" id="UP001596407">
    <property type="component" value="Unassembled WGS sequence"/>
</dbReference>
<dbReference type="EMBL" id="JBHSZH010000005">
    <property type="protein sequence ID" value="MFC7082534.1"/>
    <property type="molecule type" value="Genomic_DNA"/>
</dbReference>
<organism evidence="2 3">
    <name type="scientific">Halorussus caseinilyticus</name>
    <dbReference type="NCBI Taxonomy" id="3034025"/>
    <lineage>
        <taxon>Archaea</taxon>
        <taxon>Methanobacteriati</taxon>
        <taxon>Methanobacteriota</taxon>
        <taxon>Stenosarchaea group</taxon>
        <taxon>Halobacteria</taxon>
        <taxon>Halobacteriales</taxon>
        <taxon>Haladaptataceae</taxon>
        <taxon>Halorussus</taxon>
    </lineage>
</organism>